<dbReference type="GO" id="GO:0015074">
    <property type="term" value="P:DNA integration"/>
    <property type="evidence" value="ECO:0007669"/>
    <property type="project" value="InterPro"/>
</dbReference>
<dbReference type="AlphaFoldDB" id="A0A679I8P1"/>
<accession>A0A679I8P1</accession>
<dbReference type="GO" id="GO:0003677">
    <property type="term" value="F:DNA binding"/>
    <property type="evidence" value="ECO:0007669"/>
    <property type="project" value="InterPro"/>
</dbReference>
<protein>
    <submittedName>
        <fullName evidence="1">Uncharacterized protein</fullName>
    </submittedName>
</protein>
<evidence type="ECO:0000313" key="1">
    <source>
        <dbReference type="EMBL" id="BBU69097.1"/>
    </source>
</evidence>
<dbReference type="Pfam" id="PF00589">
    <property type="entry name" value="Phage_integrase"/>
    <property type="match status" value="1"/>
</dbReference>
<dbReference type="InterPro" id="IPR011010">
    <property type="entry name" value="DNA_brk_join_enz"/>
</dbReference>
<dbReference type="RefSeq" id="WP_202930661.1">
    <property type="nucleotide sequence ID" value="NZ_AP019011.1"/>
</dbReference>
<dbReference type="InterPro" id="IPR002104">
    <property type="entry name" value="Integrase_catalytic"/>
</dbReference>
<reference evidence="2" key="1">
    <citation type="submission" date="2020-01" db="EMBL/GenBank/DDBJ databases">
        <title>Phosphoaccumulans saitamaens gen. nov., sp. nov., a polyphosphate accumulating bacterium isolated from surface river water.</title>
        <authorList>
            <person name="Watanabe K."/>
            <person name="Suda W."/>
        </authorList>
    </citation>
    <scope>NUCLEOTIDE SEQUENCE [LARGE SCALE GENOMIC DNA]</scope>
    <source>
        <strain evidence="2">ICHIAU1</strain>
    </source>
</reference>
<name>A0A679I8P1_9RHOO</name>
<dbReference type="SUPFAM" id="SSF56349">
    <property type="entry name" value="DNA breaking-rejoining enzymes"/>
    <property type="match status" value="1"/>
</dbReference>
<dbReference type="Proteomes" id="UP000463961">
    <property type="component" value="Chromosome"/>
</dbReference>
<gene>
    <name evidence="1" type="ORF">ICHIAU1_13800</name>
</gene>
<dbReference type="GO" id="GO:0006310">
    <property type="term" value="P:DNA recombination"/>
    <property type="evidence" value="ECO:0007669"/>
    <property type="project" value="InterPro"/>
</dbReference>
<keyword evidence="2" id="KW-1185">Reference proteome</keyword>
<dbReference type="Gene3D" id="1.10.443.10">
    <property type="entry name" value="Intergrase catalytic core"/>
    <property type="match status" value="1"/>
</dbReference>
<dbReference type="InterPro" id="IPR013762">
    <property type="entry name" value="Integrase-like_cat_sf"/>
</dbReference>
<organism evidence="1 2">
    <name type="scientific">Fluviibacter phosphoraccumulans</name>
    <dbReference type="NCBI Taxonomy" id="1751046"/>
    <lineage>
        <taxon>Bacteria</taxon>
        <taxon>Pseudomonadati</taxon>
        <taxon>Pseudomonadota</taxon>
        <taxon>Betaproteobacteria</taxon>
        <taxon>Rhodocyclales</taxon>
        <taxon>Fluviibacteraceae</taxon>
        <taxon>Fluviibacter</taxon>
    </lineage>
</organism>
<proteinExistence type="predicted"/>
<sequence length="157" mass="18380">MSQYDLLMLRDKDLRADGIHIQRNKTKDSSGKRTIYEWSDQLTRAVTNAKEARPTASDFLFCNRLGKSYINPETDEAPGWKTMWQNFMKRVMAETEVEEHFTQHDLRAKCASDAATLEHARALLSHADIRTTERVYRRKPERVKPLETEIYEGKVYL</sequence>
<evidence type="ECO:0000313" key="2">
    <source>
        <dbReference type="Proteomes" id="UP000463961"/>
    </source>
</evidence>
<dbReference type="EMBL" id="AP022345">
    <property type="protein sequence ID" value="BBU69097.1"/>
    <property type="molecule type" value="Genomic_DNA"/>
</dbReference>